<dbReference type="EMBL" id="DVFO01000106">
    <property type="protein sequence ID" value="HIQ61869.1"/>
    <property type="molecule type" value="Genomic_DNA"/>
</dbReference>
<comment type="caution">
    <text evidence="3">The sequence shown here is derived from an EMBL/GenBank/DDBJ whole genome shotgun (WGS) entry which is preliminary data.</text>
</comment>
<evidence type="ECO:0000259" key="1">
    <source>
        <dbReference type="Pfam" id="PF08874"/>
    </source>
</evidence>
<reference evidence="3" key="2">
    <citation type="journal article" date="2021" name="PeerJ">
        <title>Extensive microbial diversity within the chicken gut microbiome revealed by metagenomics and culture.</title>
        <authorList>
            <person name="Gilroy R."/>
            <person name="Ravi A."/>
            <person name="Getino M."/>
            <person name="Pursley I."/>
            <person name="Horton D.L."/>
            <person name="Alikhan N.F."/>
            <person name="Baker D."/>
            <person name="Gharbi K."/>
            <person name="Hall N."/>
            <person name="Watson M."/>
            <person name="Adriaenssens E.M."/>
            <person name="Foster-Nyarko E."/>
            <person name="Jarju S."/>
            <person name="Secka A."/>
            <person name="Antonio M."/>
            <person name="Oren A."/>
            <person name="Chaudhuri R.R."/>
            <person name="La Ragione R."/>
            <person name="Hildebrand F."/>
            <person name="Pallen M.J."/>
        </authorList>
    </citation>
    <scope>NUCLEOTIDE SEQUENCE</scope>
    <source>
        <strain evidence="3">ChiGjej2B2-12916</strain>
    </source>
</reference>
<feature type="domain" description="DUF3658" evidence="2">
    <location>
        <begin position="208"/>
        <end position="297"/>
    </location>
</feature>
<sequence>MLEVVFSRSAYGSRRVAQSYGVGPYRSGTAVAFVEGDQLTEEELHAAQMQAEERARRDWENAVSLGSERNDIYCFDLALSVGEITETEPGEQRRATLKKLASVWPQEDLEQELEEELQNARQDLASVLTRCAEGEDVRVWYSHNPDEMCGMHWLMAQLHLLKQRGTVYLIQIPAWNDQEDTTVRTYQGCGELGPGEWGKYLSLQREGKPALVEACAQRWRELQKENAPLRIYLNGRLQSASEEVYDSYILRELKAQEREFVEARAIGMILGKYQLGIGDAWIAQRIQQFVKEGLFEVLTPADPDGPTYRRTLRKKM</sequence>
<dbReference type="Pfam" id="PF12395">
    <property type="entry name" value="DUF3658"/>
    <property type="match status" value="1"/>
</dbReference>
<dbReference type="InterPro" id="IPR022123">
    <property type="entry name" value="DUF3658"/>
</dbReference>
<proteinExistence type="predicted"/>
<gene>
    <name evidence="3" type="ORF">IAD31_09830</name>
</gene>
<dbReference type="Proteomes" id="UP000886879">
    <property type="component" value="Unassembled WGS sequence"/>
</dbReference>
<evidence type="ECO:0000313" key="3">
    <source>
        <dbReference type="EMBL" id="HIQ61869.1"/>
    </source>
</evidence>
<dbReference type="InterPro" id="IPR014973">
    <property type="entry name" value="DUF1835"/>
</dbReference>
<dbReference type="AlphaFoldDB" id="A0A9D0YUD4"/>
<accession>A0A9D0YUD4</accession>
<reference evidence="3" key="1">
    <citation type="submission" date="2020-10" db="EMBL/GenBank/DDBJ databases">
        <authorList>
            <person name="Gilroy R."/>
        </authorList>
    </citation>
    <scope>NUCLEOTIDE SEQUENCE</scope>
    <source>
        <strain evidence="3">ChiGjej2B2-12916</strain>
    </source>
</reference>
<dbReference type="Pfam" id="PF08874">
    <property type="entry name" value="DUF1835"/>
    <property type="match status" value="1"/>
</dbReference>
<organism evidence="3 4">
    <name type="scientific">Candidatus Enterenecus faecium</name>
    <dbReference type="NCBI Taxonomy" id="2840780"/>
    <lineage>
        <taxon>Bacteria</taxon>
        <taxon>Bacillati</taxon>
        <taxon>Bacillota</taxon>
        <taxon>Clostridia</taxon>
        <taxon>Eubacteriales</taxon>
        <taxon>Candidatus Enterenecus</taxon>
    </lineage>
</organism>
<feature type="domain" description="DUF1835" evidence="1">
    <location>
        <begin position="66"/>
        <end position="162"/>
    </location>
</feature>
<name>A0A9D0YUD4_9FIRM</name>
<evidence type="ECO:0000259" key="2">
    <source>
        <dbReference type="Pfam" id="PF12395"/>
    </source>
</evidence>
<evidence type="ECO:0000313" key="4">
    <source>
        <dbReference type="Proteomes" id="UP000886879"/>
    </source>
</evidence>
<protein>
    <submittedName>
        <fullName evidence="3">DUF1835 domain-containing protein</fullName>
    </submittedName>
</protein>